<dbReference type="Proteomes" id="UP000006671">
    <property type="component" value="Unassembled WGS sequence"/>
</dbReference>
<dbReference type="InParanoid" id="D2VC46"/>
<protein>
    <submittedName>
        <fullName evidence="1">Predicted protein</fullName>
    </submittedName>
</protein>
<dbReference type="RefSeq" id="XP_002678428.1">
    <property type="nucleotide sequence ID" value="XM_002678382.1"/>
</dbReference>
<dbReference type="GeneID" id="8857211"/>
<dbReference type="EMBL" id="GG738862">
    <property type="protein sequence ID" value="EFC45684.1"/>
    <property type="molecule type" value="Genomic_DNA"/>
</dbReference>
<dbReference type="VEuPathDB" id="AmoebaDB:NAEGRDRAFT_66443"/>
<keyword evidence="2" id="KW-1185">Reference proteome</keyword>
<gene>
    <name evidence="1" type="ORF">NAEGRDRAFT_66443</name>
</gene>
<name>D2VC46_NAEGR</name>
<dbReference type="AlphaFoldDB" id="D2VC46"/>
<evidence type="ECO:0000313" key="1">
    <source>
        <dbReference type="EMBL" id="EFC45684.1"/>
    </source>
</evidence>
<organism evidence="2">
    <name type="scientific">Naegleria gruberi</name>
    <name type="common">Amoeba</name>
    <dbReference type="NCBI Taxonomy" id="5762"/>
    <lineage>
        <taxon>Eukaryota</taxon>
        <taxon>Discoba</taxon>
        <taxon>Heterolobosea</taxon>
        <taxon>Tetramitia</taxon>
        <taxon>Eutetramitia</taxon>
        <taxon>Vahlkampfiidae</taxon>
        <taxon>Naegleria</taxon>
    </lineage>
</organism>
<accession>D2VC46</accession>
<dbReference type="KEGG" id="ngr:NAEGRDRAFT_66443"/>
<evidence type="ECO:0000313" key="2">
    <source>
        <dbReference type="Proteomes" id="UP000006671"/>
    </source>
</evidence>
<reference evidence="1 2" key="1">
    <citation type="journal article" date="2010" name="Cell">
        <title>The genome of Naegleria gruberi illuminates early eukaryotic versatility.</title>
        <authorList>
            <person name="Fritz-Laylin L.K."/>
            <person name="Prochnik S.E."/>
            <person name="Ginger M.L."/>
            <person name="Dacks J.B."/>
            <person name="Carpenter M.L."/>
            <person name="Field M.C."/>
            <person name="Kuo A."/>
            <person name="Paredez A."/>
            <person name="Chapman J."/>
            <person name="Pham J."/>
            <person name="Shu S."/>
            <person name="Neupane R."/>
            <person name="Cipriano M."/>
            <person name="Mancuso J."/>
            <person name="Tu H."/>
            <person name="Salamov A."/>
            <person name="Lindquist E."/>
            <person name="Shapiro H."/>
            <person name="Lucas S."/>
            <person name="Grigoriev I.V."/>
            <person name="Cande W.Z."/>
            <person name="Fulton C."/>
            <person name="Rokhsar D.S."/>
            <person name="Dawson S.C."/>
        </authorList>
    </citation>
    <scope>NUCLEOTIDE SEQUENCE [LARGE SCALE GENOMIC DNA]</scope>
    <source>
        <strain evidence="1 2">NEG-M</strain>
    </source>
</reference>
<proteinExistence type="predicted"/>
<sequence>MLAAVLSTSTVMELQSSSPSLWARKPAIASPDCPSLDADVARQQRLHDVMATGIASGNGMGRCPGGGRYSLIPTSLLDCTLGCSDIVMEIMKFISDEELLDHLMRYLVNFPDLVNVENCLPILTQRRVWYCNNQLHMEFLSECVQNVPIMNNIELVLGFSRYPPQFSSFIEKFSYVHLNHISTTKRQLIELMNATTSKIQHLKFTNFKFQDPETELPSTRTFNISPYLKKLSFNIDWITIYKYCKKNSENTLQLESLMNKEIENPIISLSKHLNLNSSNVDELDFNDSVGISDKRLVSLIGPKLTRLSLMCPLFNLSVIAPNLEYCEMNIFPVQSMEIPTLCVKHPFPMLFSNLPSQKVKKIIIVKLVVFDEKEEKKNLRFFLSRMLVCYPNCEELIIPESFLMLLNEADLNEEEIQSSLKRIIIKHSNSTQPSKYGTLKFALQGFFSKVTVSFDEIRKDELQFETLPSSNRNIIVDCYEDVLFKKIESTEKHFKVMDNSLIKNRIRNMKMEFAQGIISNNYSKFAVIDISLNMLEGLKRNKELMLQTIHQAIENYHDIFANDQLYQAITERFDVCLSTIEGEYFSEFNFSKYYSELETLFHQMIQVIEENGYPSKVLFNEQWFNEQIVELYGYQSEEVQVYEDSQEEMEKAIFALMLDEEEAVDIEIDDCEM</sequence>